<keyword evidence="3" id="KW-0808">Transferase</keyword>
<dbReference type="RefSeq" id="WP_204381094.1">
    <property type="nucleotide sequence ID" value="NZ_FNJU01000017.1"/>
</dbReference>
<dbReference type="Pfam" id="PF00535">
    <property type="entry name" value="Glycos_transf_2"/>
    <property type="match status" value="1"/>
</dbReference>
<dbReference type="STRING" id="930152.SAMN05216565_11738"/>
<gene>
    <name evidence="3" type="ORF">SAMN05216565_11738</name>
</gene>
<dbReference type="PANTHER" id="PTHR22916:SF3">
    <property type="entry name" value="UDP-GLCNAC:BETAGAL BETA-1,3-N-ACETYLGLUCOSAMINYLTRANSFERASE-LIKE PROTEIN 1"/>
    <property type="match status" value="1"/>
</dbReference>
<protein>
    <submittedName>
        <fullName evidence="3">Glycosyl transferase family 2</fullName>
    </submittedName>
</protein>
<dbReference type="EMBL" id="FNJU01000017">
    <property type="protein sequence ID" value="SDP94955.1"/>
    <property type="molecule type" value="Genomic_DNA"/>
</dbReference>
<proteinExistence type="inferred from homology"/>
<sequence>MKVSVCMATYNGEGFIIRQLESVLKQLRSDDEVIIVDDCSKDQTVNVIKEKYESDQRVQLFVNQSNFGVIKSFEKAISLAQGDIIFLCDQDDIWEDMKVQSVLATFESQNPTLVVHDAEVVDGKLEMIHSSWNTYNHNAIDQGLLGNVVKNAYTGCMMAFKSDIVPSIIPFPKTIEMHDQWIALVCMIKKKKIIHLNEPLMKYVRHGGNATAITKRSVKDQLSGRIRTITALASYRNKQ</sequence>
<reference evidence="4" key="1">
    <citation type="submission" date="2016-10" db="EMBL/GenBank/DDBJ databases">
        <authorList>
            <person name="Varghese N."/>
            <person name="Submissions S."/>
        </authorList>
    </citation>
    <scope>NUCLEOTIDE SEQUENCE [LARGE SCALE GENOMIC DNA]</scope>
    <source>
        <strain evidence="4">IBRC-M10078</strain>
    </source>
</reference>
<feature type="domain" description="Glycosyltransferase 2-like" evidence="2">
    <location>
        <begin position="4"/>
        <end position="161"/>
    </location>
</feature>
<dbReference type="InterPro" id="IPR001173">
    <property type="entry name" value="Glyco_trans_2-like"/>
</dbReference>
<comment type="similarity">
    <text evidence="1">Belongs to the glycosyltransferase 2 family.</text>
</comment>
<evidence type="ECO:0000259" key="2">
    <source>
        <dbReference type="Pfam" id="PF00535"/>
    </source>
</evidence>
<dbReference type="InterPro" id="IPR029044">
    <property type="entry name" value="Nucleotide-diphossugar_trans"/>
</dbReference>
<dbReference type="Proteomes" id="UP000199159">
    <property type="component" value="Unassembled WGS sequence"/>
</dbReference>
<dbReference type="PANTHER" id="PTHR22916">
    <property type="entry name" value="GLYCOSYLTRANSFERASE"/>
    <property type="match status" value="1"/>
</dbReference>
<name>A0A1H0WX07_9BACI</name>
<dbReference type="AlphaFoldDB" id="A0A1H0WX07"/>
<dbReference type="CDD" id="cd04196">
    <property type="entry name" value="GT_2_like_d"/>
    <property type="match status" value="1"/>
</dbReference>
<evidence type="ECO:0000313" key="4">
    <source>
        <dbReference type="Proteomes" id="UP000199159"/>
    </source>
</evidence>
<dbReference type="SUPFAM" id="SSF53448">
    <property type="entry name" value="Nucleotide-diphospho-sugar transferases"/>
    <property type="match status" value="1"/>
</dbReference>
<dbReference type="GO" id="GO:0016758">
    <property type="term" value="F:hexosyltransferase activity"/>
    <property type="evidence" value="ECO:0007669"/>
    <property type="project" value="UniProtKB-ARBA"/>
</dbReference>
<evidence type="ECO:0000256" key="1">
    <source>
        <dbReference type="ARBA" id="ARBA00006739"/>
    </source>
</evidence>
<organism evidence="3 4">
    <name type="scientific">Litchfieldia salsa</name>
    <dbReference type="NCBI Taxonomy" id="930152"/>
    <lineage>
        <taxon>Bacteria</taxon>
        <taxon>Bacillati</taxon>
        <taxon>Bacillota</taxon>
        <taxon>Bacilli</taxon>
        <taxon>Bacillales</taxon>
        <taxon>Bacillaceae</taxon>
        <taxon>Litchfieldia</taxon>
    </lineage>
</organism>
<dbReference type="Gene3D" id="3.90.550.10">
    <property type="entry name" value="Spore Coat Polysaccharide Biosynthesis Protein SpsA, Chain A"/>
    <property type="match status" value="1"/>
</dbReference>
<evidence type="ECO:0000313" key="3">
    <source>
        <dbReference type="EMBL" id="SDP94955.1"/>
    </source>
</evidence>
<accession>A0A1H0WX07</accession>
<keyword evidence="4" id="KW-1185">Reference proteome</keyword>